<dbReference type="Gene3D" id="3.30.450.400">
    <property type="entry name" value="Colicin M, catalytic domain"/>
    <property type="match status" value="1"/>
</dbReference>
<comment type="caution">
    <text evidence="2">The sequence shown here is derived from an EMBL/GenBank/DDBJ whole genome shotgun (WGS) entry which is preliminary data.</text>
</comment>
<evidence type="ECO:0000313" key="2">
    <source>
        <dbReference type="EMBL" id="RHH30686.1"/>
    </source>
</evidence>
<evidence type="ECO:0000313" key="3">
    <source>
        <dbReference type="Proteomes" id="UP000283766"/>
    </source>
</evidence>
<sequence>MGERYVGEIKSFNLLLHSGSLNDGLVYGNVTLKRYPNHSVRAFSDKYDFEMHNGRNPLNWGRNIETIIGNRVAGKGQAYEINIYGSAKLTPFLPWIK</sequence>
<name>A0A414WB17_BACUN</name>
<organism evidence="2 3">
    <name type="scientific">Bacteroides uniformis</name>
    <dbReference type="NCBI Taxonomy" id="820"/>
    <lineage>
        <taxon>Bacteria</taxon>
        <taxon>Pseudomonadati</taxon>
        <taxon>Bacteroidota</taxon>
        <taxon>Bacteroidia</taxon>
        <taxon>Bacteroidales</taxon>
        <taxon>Bacteroidaceae</taxon>
        <taxon>Bacteroides</taxon>
    </lineage>
</organism>
<protein>
    <submittedName>
        <fullName evidence="2">Uncharacterized protein</fullName>
    </submittedName>
</protein>
<evidence type="ECO:0000313" key="1">
    <source>
        <dbReference type="EMBL" id="RHC71649.1"/>
    </source>
</evidence>
<accession>A0A414WB17</accession>
<dbReference type="RefSeq" id="WP_117991539.1">
    <property type="nucleotide sequence ID" value="NZ_CAXSNS010000001.1"/>
</dbReference>
<proteinExistence type="predicted"/>
<dbReference type="AlphaFoldDB" id="A0A414WB17"/>
<gene>
    <name evidence="2" type="ORF">DW216_11955</name>
    <name evidence="1" type="ORF">DW831_17355</name>
</gene>
<reference evidence="3 4" key="1">
    <citation type="submission" date="2018-08" db="EMBL/GenBank/DDBJ databases">
        <title>A genome reference for cultivated species of the human gut microbiota.</title>
        <authorList>
            <person name="Zou Y."/>
            <person name="Xue W."/>
            <person name="Luo G."/>
        </authorList>
    </citation>
    <scope>NUCLEOTIDE SEQUENCE [LARGE SCALE GENOMIC DNA]</scope>
    <source>
        <strain evidence="2 3">AM18-14LB</strain>
        <strain evidence="1 4">AM34-25</strain>
    </source>
</reference>
<dbReference type="EMBL" id="QRJL01000007">
    <property type="protein sequence ID" value="RHH30686.1"/>
    <property type="molecule type" value="Genomic_DNA"/>
</dbReference>
<dbReference type="Proteomes" id="UP000284514">
    <property type="component" value="Unassembled WGS sequence"/>
</dbReference>
<dbReference type="EMBL" id="QSIF01000038">
    <property type="protein sequence ID" value="RHC71649.1"/>
    <property type="molecule type" value="Genomic_DNA"/>
</dbReference>
<evidence type="ECO:0000313" key="4">
    <source>
        <dbReference type="Proteomes" id="UP000284514"/>
    </source>
</evidence>
<dbReference type="Proteomes" id="UP000283766">
    <property type="component" value="Unassembled WGS sequence"/>
</dbReference>